<evidence type="ECO:0000256" key="14">
    <source>
        <dbReference type="ARBA" id="ARBA00023002"/>
    </source>
</evidence>
<protein>
    <recommendedName>
        <fullName evidence="6 19">UDP-N-acetylenolpyruvoylglucosamine reductase</fullName>
        <ecNumber evidence="5 19">1.3.1.98</ecNumber>
    </recommendedName>
    <alternativeName>
        <fullName evidence="17 19">UDP-N-acetylmuramate dehydrogenase</fullName>
    </alternativeName>
</protein>
<evidence type="ECO:0000256" key="6">
    <source>
        <dbReference type="ARBA" id="ARBA00015188"/>
    </source>
</evidence>
<comment type="subcellular location">
    <subcellularLocation>
        <location evidence="3 19">Cytoplasm</location>
    </subcellularLocation>
</comment>
<evidence type="ECO:0000256" key="1">
    <source>
        <dbReference type="ARBA" id="ARBA00001974"/>
    </source>
</evidence>
<evidence type="ECO:0000256" key="9">
    <source>
        <dbReference type="ARBA" id="ARBA00022630"/>
    </source>
</evidence>
<keyword evidence="22" id="KW-1185">Reference proteome</keyword>
<dbReference type="GO" id="GO:0005829">
    <property type="term" value="C:cytosol"/>
    <property type="evidence" value="ECO:0007669"/>
    <property type="project" value="TreeGrafter"/>
</dbReference>
<evidence type="ECO:0000256" key="13">
    <source>
        <dbReference type="ARBA" id="ARBA00022984"/>
    </source>
</evidence>
<evidence type="ECO:0000256" key="16">
    <source>
        <dbReference type="ARBA" id="ARBA00023316"/>
    </source>
</evidence>
<evidence type="ECO:0000256" key="12">
    <source>
        <dbReference type="ARBA" id="ARBA00022960"/>
    </source>
</evidence>
<dbReference type="InterPro" id="IPR003170">
    <property type="entry name" value="MurB"/>
</dbReference>
<dbReference type="GO" id="GO:0008360">
    <property type="term" value="P:regulation of cell shape"/>
    <property type="evidence" value="ECO:0007669"/>
    <property type="project" value="UniProtKB-KW"/>
</dbReference>
<evidence type="ECO:0000256" key="4">
    <source>
        <dbReference type="ARBA" id="ARBA00004752"/>
    </source>
</evidence>
<dbReference type="GO" id="GO:0050660">
    <property type="term" value="F:flavin adenine dinucleotide binding"/>
    <property type="evidence" value="ECO:0007669"/>
    <property type="project" value="InterPro"/>
</dbReference>
<keyword evidence="9 19" id="KW-0285">Flavoprotein</keyword>
<comment type="pathway">
    <text evidence="4 19">Cell wall biogenesis; peptidoglycan biosynthesis.</text>
</comment>
<dbReference type="NCBIfam" id="TIGR00179">
    <property type="entry name" value="murB"/>
    <property type="match status" value="1"/>
</dbReference>
<sequence>MLPLFTQLNHNTHQTTKYTPLDTLENPVPHNTISSNIKQTNTIFLSNKTITFDTTLQSNKTSYINFNSQEFHIIGKANNLLVSPQAQNLALLGKSFNYISILPDCIEMGASVGSLQAFLFFKQHNLLGLEFIKNLPGNIGALCNMNAGMKQYEMSNILKSLNINGEWIDIQKAKLHYRGRDSQGIILAARFEKQTGFRHELLETFSQMRKTHPKDPSCGSCFKNPPNDFAGRLLEKAQMKGYSINGVAFSQKHANFLVNIGIKNGTKPSFEDACHLIKKAKEAVHNISGITLECEVQICK</sequence>
<dbReference type="Pfam" id="PF02873">
    <property type="entry name" value="MurB_C"/>
    <property type="match status" value="1"/>
</dbReference>
<dbReference type="AlphaFoldDB" id="A0A3D8IRD7"/>
<dbReference type="GO" id="GO:0009252">
    <property type="term" value="P:peptidoglycan biosynthetic process"/>
    <property type="evidence" value="ECO:0007669"/>
    <property type="project" value="UniProtKB-UniRule"/>
</dbReference>
<dbReference type="InterPro" id="IPR036635">
    <property type="entry name" value="MurB_C_sf"/>
</dbReference>
<comment type="caution">
    <text evidence="21">The sequence shown here is derived from an EMBL/GenBank/DDBJ whole genome shotgun (WGS) entry which is preliminary data.</text>
</comment>
<evidence type="ECO:0000256" key="15">
    <source>
        <dbReference type="ARBA" id="ARBA00023306"/>
    </source>
</evidence>
<dbReference type="Gene3D" id="3.30.465.10">
    <property type="match status" value="1"/>
</dbReference>
<keyword evidence="15 19" id="KW-0131">Cell cycle</keyword>
<dbReference type="NCBIfam" id="NF010479">
    <property type="entry name" value="PRK13904.1"/>
    <property type="match status" value="1"/>
</dbReference>
<keyword evidence="12 19" id="KW-0133">Cell shape</keyword>
<dbReference type="Proteomes" id="UP000256379">
    <property type="component" value="Unassembled WGS sequence"/>
</dbReference>
<proteinExistence type="inferred from homology"/>
<evidence type="ECO:0000256" key="17">
    <source>
        <dbReference type="ARBA" id="ARBA00031026"/>
    </source>
</evidence>
<dbReference type="EC" id="1.3.1.98" evidence="5 19"/>
<evidence type="ECO:0000256" key="19">
    <source>
        <dbReference type="HAMAP-Rule" id="MF_00037"/>
    </source>
</evidence>
<evidence type="ECO:0000313" key="22">
    <source>
        <dbReference type="Proteomes" id="UP000256379"/>
    </source>
</evidence>
<reference evidence="21 22" key="1">
    <citation type="submission" date="2018-04" db="EMBL/GenBank/DDBJ databases">
        <title>Novel Campyloabacter and Helicobacter Species and Strains.</title>
        <authorList>
            <person name="Mannion A.J."/>
            <person name="Shen Z."/>
            <person name="Fox J.G."/>
        </authorList>
    </citation>
    <scope>NUCLEOTIDE SEQUENCE [LARGE SCALE GENOMIC DNA]</scope>
    <source>
        <strain evidence="21 22">MIT 17-337</strain>
    </source>
</reference>
<evidence type="ECO:0000259" key="20">
    <source>
        <dbReference type="Pfam" id="PF02873"/>
    </source>
</evidence>
<dbReference type="GO" id="GO:0008762">
    <property type="term" value="F:UDP-N-acetylmuramate dehydrogenase activity"/>
    <property type="evidence" value="ECO:0007669"/>
    <property type="project" value="UniProtKB-UniRule"/>
</dbReference>
<dbReference type="InterPro" id="IPR011601">
    <property type="entry name" value="MurB_C"/>
</dbReference>
<keyword evidence="16 19" id="KW-0961">Cell wall biogenesis/degradation</keyword>
<dbReference type="SUPFAM" id="SSF56176">
    <property type="entry name" value="FAD-binding/transporter-associated domain-like"/>
    <property type="match status" value="1"/>
</dbReference>
<comment type="similarity">
    <text evidence="19">Belongs to the MurB family.</text>
</comment>
<keyword evidence="11 19" id="KW-0521">NADP</keyword>
<dbReference type="GO" id="GO:0051301">
    <property type="term" value="P:cell division"/>
    <property type="evidence" value="ECO:0007669"/>
    <property type="project" value="UniProtKB-KW"/>
</dbReference>
<dbReference type="HAMAP" id="MF_00037">
    <property type="entry name" value="MurB"/>
    <property type="match status" value="1"/>
</dbReference>
<keyword evidence="10 19" id="KW-0274">FAD</keyword>
<keyword evidence="13 19" id="KW-0573">Peptidoglycan synthesis</keyword>
<dbReference type="Gene3D" id="3.90.78.10">
    <property type="entry name" value="UDP-N-acetylenolpyruvoylglucosamine reductase, C-terminal domain"/>
    <property type="match status" value="1"/>
</dbReference>
<dbReference type="PANTHER" id="PTHR21071">
    <property type="entry name" value="UDP-N-ACETYLENOLPYRUVOYLGLUCOSAMINE REDUCTASE"/>
    <property type="match status" value="1"/>
</dbReference>
<evidence type="ECO:0000256" key="7">
    <source>
        <dbReference type="ARBA" id="ARBA00022490"/>
    </source>
</evidence>
<organism evidence="21 22">
    <name type="scientific">Helicobacter didelphidarum</name>
    <dbReference type="NCBI Taxonomy" id="2040648"/>
    <lineage>
        <taxon>Bacteria</taxon>
        <taxon>Pseudomonadati</taxon>
        <taxon>Campylobacterota</taxon>
        <taxon>Epsilonproteobacteria</taxon>
        <taxon>Campylobacterales</taxon>
        <taxon>Helicobacteraceae</taxon>
        <taxon>Helicobacter</taxon>
    </lineage>
</organism>
<evidence type="ECO:0000256" key="2">
    <source>
        <dbReference type="ARBA" id="ARBA00003921"/>
    </source>
</evidence>
<evidence type="ECO:0000256" key="10">
    <source>
        <dbReference type="ARBA" id="ARBA00022827"/>
    </source>
</evidence>
<dbReference type="UniPathway" id="UPA00219"/>
<evidence type="ECO:0000256" key="11">
    <source>
        <dbReference type="ARBA" id="ARBA00022857"/>
    </source>
</evidence>
<dbReference type="EMBL" id="NXLQ01000002">
    <property type="protein sequence ID" value="RDU67161.1"/>
    <property type="molecule type" value="Genomic_DNA"/>
</dbReference>
<evidence type="ECO:0000256" key="18">
    <source>
        <dbReference type="ARBA" id="ARBA00048914"/>
    </source>
</evidence>
<evidence type="ECO:0000256" key="5">
    <source>
        <dbReference type="ARBA" id="ARBA00012518"/>
    </source>
</evidence>
<evidence type="ECO:0000256" key="3">
    <source>
        <dbReference type="ARBA" id="ARBA00004496"/>
    </source>
</evidence>
<keyword evidence="7 19" id="KW-0963">Cytoplasm</keyword>
<dbReference type="InterPro" id="IPR016169">
    <property type="entry name" value="FAD-bd_PCMH_sub2"/>
</dbReference>
<dbReference type="GO" id="GO:0071555">
    <property type="term" value="P:cell wall organization"/>
    <property type="evidence" value="ECO:0007669"/>
    <property type="project" value="UniProtKB-KW"/>
</dbReference>
<comment type="cofactor">
    <cofactor evidence="1 19">
        <name>FAD</name>
        <dbReference type="ChEBI" id="CHEBI:57692"/>
    </cofactor>
</comment>
<name>A0A3D8IRD7_9HELI</name>
<gene>
    <name evidence="19" type="primary">murB</name>
    <name evidence="21" type="ORF">CQA53_01935</name>
</gene>
<accession>A0A3D8IRD7</accession>
<feature type="domain" description="UDP-N-acetylenolpyruvoylglucosamine reductase C-terminal" evidence="20">
    <location>
        <begin position="204"/>
        <end position="298"/>
    </location>
</feature>
<evidence type="ECO:0000313" key="21">
    <source>
        <dbReference type="EMBL" id="RDU67161.1"/>
    </source>
</evidence>
<dbReference type="InterPro" id="IPR036318">
    <property type="entry name" value="FAD-bd_PCMH-like_sf"/>
</dbReference>
<feature type="active site" evidence="19">
    <location>
        <position position="295"/>
    </location>
</feature>
<keyword evidence="8 19" id="KW-0132">Cell division</keyword>
<comment type="catalytic activity">
    <reaction evidence="18 19">
        <text>UDP-N-acetyl-alpha-D-muramate + NADP(+) = UDP-N-acetyl-3-O-(1-carboxyvinyl)-alpha-D-glucosamine + NADPH + H(+)</text>
        <dbReference type="Rhea" id="RHEA:12248"/>
        <dbReference type="ChEBI" id="CHEBI:15378"/>
        <dbReference type="ChEBI" id="CHEBI:57783"/>
        <dbReference type="ChEBI" id="CHEBI:58349"/>
        <dbReference type="ChEBI" id="CHEBI:68483"/>
        <dbReference type="ChEBI" id="CHEBI:70757"/>
        <dbReference type="EC" id="1.3.1.98"/>
    </reaction>
</comment>
<keyword evidence="14 19" id="KW-0560">Oxidoreductase</keyword>
<feature type="active site" description="Proton donor" evidence="19">
    <location>
        <position position="220"/>
    </location>
</feature>
<dbReference type="OrthoDB" id="9804753at2"/>
<comment type="function">
    <text evidence="2 19">Cell wall formation.</text>
</comment>
<dbReference type="SUPFAM" id="SSF56194">
    <property type="entry name" value="Uridine diphospho-N-Acetylenolpyruvylglucosamine reductase, MurB, C-terminal domain"/>
    <property type="match status" value="1"/>
</dbReference>
<evidence type="ECO:0000256" key="8">
    <source>
        <dbReference type="ARBA" id="ARBA00022618"/>
    </source>
</evidence>
<dbReference type="PANTHER" id="PTHR21071:SF4">
    <property type="entry name" value="UDP-N-ACETYLENOLPYRUVOYLGLUCOSAMINE REDUCTASE"/>
    <property type="match status" value="1"/>
</dbReference>
<feature type="active site" evidence="19">
    <location>
        <position position="180"/>
    </location>
</feature>